<keyword evidence="1" id="KW-1133">Transmembrane helix</keyword>
<feature type="transmembrane region" description="Helical" evidence="1">
    <location>
        <begin position="257"/>
        <end position="277"/>
    </location>
</feature>
<protein>
    <submittedName>
        <fullName evidence="2">Uncharacterized protein</fullName>
    </submittedName>
</protein>
<feature type="transmembrane region" description="Helical" evidence="1">
    <location>
        <begin position="390"/>
        <end position="411"/>
    </location>
</feature>
<feature type="transmembrane region" description="Helical" evidence="1">
    <location>
        <begin position="431"/>
        <end position="456"/>
    </location>
</feature>
<reference evidence="2" key="1">
    <citation type="journal article" date="2021" name="Genes Genomics">
        <title>Comparative genomic analysis of Mycoplasma anatis strains.</title>
        <authorList>
            <person name="Zhou Q."/>
            <person name="Mai K."/>
            <person name="Yang D."/>
            <person name="Liu J."/>
            <person name="Yan Z."/>
            <person name="Luo C."/>
            <person name="Tan Y."/>
            <person name="Cao S."/>
            <person name="Zhou Q."/>
            <person name="Chen L."/>
            <person name="Chen F."/>
        </authorList>
    </citation>
    <scope>NUCLEOTIDE SEQUENCE</scope>
    <source>
        <strain evidence="2">DP07</strain>
    </source>
</reference>
<comment type="caution">
    <text evidence="2">The sequence shown here is derived from an EMBL/GenBank/DDBJ whole genome shotgun (WGS) entry which is preliminary data.</text>
</comment>
<dbReference type="Proteomes" id="UP000746160">
    <property type="component" value="Unassembled WGS sequence"/>
</dbReference>
<feature type="transmembrane region" description="Helical" evidence="1">
    <location>
        <begin position="222"/>
        <end position="245"/>
    </location>
</feature>
<feature type="transmembrane region" description="Helical" evidence="1">
    <location>
        <begin position="163"/>
        <end position="185"/>
    </location>
</feature>
<accession>A0A9Q3QFP9</accession>
<evidence type="ECO:0000256" key="1">
    <source>
        <dbReference type="SAM" id="Phobius"/>
    </source>
</evidence>
<gene>
    <name evidence="2" type="ORF">MADP07_00365</name>
</gene>
<dbReference type="RefSeq" id="WP_218675321.1">
    <property type="nucleotide sequence ID" value="NZ_JABZFC010000002.1"/>
</dbReference>
<dbReference type="AlphaFoldDB" id="A0A9Q3QFP9"/>
<feature type="transmembrane region" description="Helical" evidence="1">
    <location>
        <begin position="357"/>
        <end position="378"/>
    </location>
</feature>
<proteinExistence type="predicted"/>
<feature type="transmembrane region" description="Helical" evidence="1">
    <location>
        <begin position="12"/>
        <end position="30"/>
    </location>
</feature>
<name>A0A9Q3QFP9_9BACT</name>
<dbReference type="EMBL" id="JABZFG010000004">
    <property type="protein sequence ID" value="MBW0602642.1"/>
    <property type="molecule type" value="Genomic_DNA"/>
</dbReference>
<keyword evidence="1" id="KW-0472">Membrane</keyword>
<evidence type="ECO:0000313" key="3">
    <source>
        <dbReference type="Proteomes" id="UP000746160"/>
    </source>
</evidence>
<feature type="transmembrane region" description="Helical" evidence="1">
    <location>
        <begin position="56"/>
        <end position="85"/>
    </location>
</feature>
<dbReference type="NCBIfam" id="NF045937">
    <property type="entry name" value="MSC_0624_12TM"/>
    <property type="match status" value="1"/>
</dbReference>
<feature type="transmembrane region" description="Helical" evidence="1">
    <location>
        <begin position="297"/>
        <end position="320"/>
    </location>
</feature>
<feature type="transmembrane region" description="Helical" evidence="1">
    <location>
        <begin position="332"/>
        <end position="351"/>
    </location>
</feature>
<feature type="transmembrane region" description="Helical" evidence="1">
    <location>
        <begin position="131"/>
        <end position="151"/>
    </location>
</feature>
<keyword evidence="1" id="KW-0812">Transmembrane</keyword>
<feature type="transmembrane region" description="Helical" evidence="1">
    <location>
        <begin position="97"/>
        <end position="119"/>
    </location>
</feature>
<organism evidence="2 3">
    <name type="scientific">Mycoplasmopsis anatis</name>
    <dbReference type="NCBI Taxonomy" id="171279"/>
    <lineage>
        <taxon>Bacteria</taxon>
        <taxon>Bacillati</taxon>
        <taxon>Mycoplasmatota</taxon>
        <taxon>Mycoplasmoidales</taxon>
        <taxon>Metamycoplasmataceae</taxon>
        <taxon>Mycoplasmopsis</taxon>
    </lineage>
</organism>
<evidence type="ECO:0000313" key="2">
    <source>
        <dbReference type="EMBL" id="MBW0602642.1"/>
    </source>
</evidence>
<sequence>MNKNKFKIDLKLTFIFISLILIVIFCEEILRNFSNFFTLKGTVNRYLNFLFDKSDITIFSSSFVLGYTFACFLVTIFGSLVYSIVKMYRHELKLEFYLIWYLIYVAYAAFGLFIFLRFFPEDKIINISYSTYYFLGLIVINIIYDSVQFITKSLISYFSIRTFVYFMISLVSKIIGYIIGIYLLIQFVDGAGENSPISQLFLKNKFVDKVNEMFFVQSFKSALMLFIIVFAAIVLMVSNWVYYYYLNKERKIFSNCFFNVALCFIALFLSNLIYLLFMLITQKVSTGFIIIDNTRHWTYLIFGVVLLIWIVANSIIFWTVPSYRSNKSLFTFIMYLTTLIFAGSMIIFRIYEKERFSAITSLLIGSALTFVNIVNWILLRKKLNYRHSIFVIISSVLLAGSLLVSAVDILLVNHQNTSISFIPSPYTIPDYLLFVVAGVSLIFSTYQIIAWVISIIRLLKFKKKGIAYE</sequence>